<dbReference type="Pfam" id="PF01368">
    <property type="entry name" value="DHH"/>
    <property type="match status" value="1"/>
</dbReference>
<evidence type="ECO:0000313" key="10">
    <source>
        <dbReference type="Proteomes" id="UP000215215"/>
    </source>
</evidence>
<dbReference type="PANTHER" id="PTHR30255:SF2">
    <property type="entry name" value="SINGLE-STRANDED-DNA-SPECIFIC EXONUCLEASE RECJ"/>
    <property type="match status" value="1"/>
</dbReference>
<reference evidence="9 10" key="1">
    <citation type="submission" date="2017-07" db="EMBL/GenBank/DDBJ databases">
        <title>Recovery of genomes from metagenomes via a dereplication, aggregation, and scoring strategy.</title>
        <authorList>
            <person name="Sieber C.M."/>
            <person name="Probst A.J."/>
            <person name="Sharrar A."/>
            <person name="Thomas B.C."/>
            <person name="Hess M."/>
            <person name="Tringe S.G."/>
            <person name="Banfield J.F."/>
        </authorList>
    </citation>
    <scope>NUCLEOTIDE SEQUENCE [LARGE SCALE GENOMIC DNA]</scope>
    <source>
        <strain evidence="9">JGI_Cruoil_03_44_89</strain>
    </source>
</reference>
<evidence type="ECO:0000256" key="5">
    <source>
        <dbReference type="ARBA" id="ARBA00022839"/>
    </source>
</evidence>
<dbReference type="NCBIfam" id="TIGR00644">
    <property type="entry name" value="recJ"/>
    <property type="match status" value="1"/>
</dbReference>
<sequence>MYNKWIIPEPVDDKILDSAVKRLNISPTITAILSRRGHTTEEEIHDFLYPAVENLHDPFLMRDMERAVGRIIRAVKNKERILIYGDYDVDGVTGTSLLIRLLKRIGADVCYYIPHRRREGYGLSLEGVKYALKHYVNLIITVDCGSGAAGVIGEALKNEIDVIVTDHHEVRGELPRDVPFLNPLFDDYPFKYLSGCGVAFKLARGIVRTLGLSEKELFWEFDLVALSTVCDVVPLIGENRIFVKHGMRCIKKSRNRGVRALLDVSGLKGKDITTYHLGFVLGPRVNAQGRLEDASLAVRLFITEDEQEALLIARKLSIENQKRMTIERKIVEEASLLAEKMKGRYGFVIDCKDWHPGVVGIAASRIAGKFYRPTVLISVVDGIGKGSGRSIPEFNLYDALKECQDMFLSFGGHKFACGIKIDPANIEKFRESFDDIAKRELEKQELVPKLQVDAAISLEDITPQFVEELSLLAPYGTANPVPVFLSRGLQVVGYPNLIKNQHLKFNLSEKGKLIKAIAFNNKELDVMISTGSFIDAVYQVMKNQYDSRESIELNIKDVRLCP</sequence>
<dbReference type="AlphaFoldDB" id="A0A235BNJ0"/>
<keyword evidence="5 9" id="KW-0269">Exonuclease</keyword>
<dbReference type="GO" id="GO:0008409">
    <property type="term" value="F:5'-3' exonuclease activity"/>
    <property type="evidence" value="ECO:0007669"/>
    <property type="project" value="InterPro"/>
</dbReference>
<accession>A0A235BNJ0</accession>
<dbReference type="InterPro" id="IPR038763">
    <property type="entry name" value="DHH_sf"/>
</dbReference>
<keyword evidence="3" id="KW-0540">Nuclease</keyword>
<evidence type="ECO:0000256" key="4">
    <source>
        <dbReference type="ARBA" id="ARBA00022801"/>
    </source>
</evidence>
<protein>
    <recommendedName>
        <fullName evidence="2">Single-stranded-DNA-specific exonuclease RecJ</fullName>
    </recommendedName>
</protein>
<dbReference type="InterPro" id="IPR051673">
    <property type="entry name" value="SSDNA_exonuclease_RecJ"/>
</dbReference>
<comment type="caution">
    <text evidence="9">The sequence shown here is derived from an EMBL/GenBank/DDBJ whole genome shotgun (WGS) entry which is preliminary data.</text>
</comment>
<evidence type="ECO:0000256" key="2">
    <source>
        <dbReference type="ARBA" id="ARBA00019841"/>
    </source>
</evidence>
<dbReference type="Pfam" id="PF02272">
    <property type="entry name" value="DHHA1"/>
    <property type="match status" value="1"/>
</dbReference>
<evidence type="ECO:0000256" key="3">
    <source>
        <dbReference type="ARBA" id="ARBA00022722"/>
    </source>
</evidence>
<dbReference type="InterPro" id="IPR004610">
    <property type="entry name" value="RecJ"/>
</dbReference>
<keyword evidence="4" id="KW-0378">Hydrolase</keyword>
<dbReference type="PANTHER" id="PTHR30255">
    <property type="entry name" value="SINGLE-STRANDED-DNA-SPECIFIC EXONUCLEASE RECJ"/>
    <property type="match status" value="1"/>
</dbReference>
<evidence type="ECO:0000259" key="6">
    <source>
        <dbReference type="Pfam" id="PF01368"/>
    </source>
</evidence>
<gene>
    <name evidence="9" type="primary">recJ</name>
    <name evidence="9" type="ORF">CH333_09105</name>
</gene>
<dbReference type="GO" id="GO:0006310">
    <property type="term" value="P:DNA recombination"/>
    <property type="evidence" value="ECO:0007669"/>
    <property type="project" value="InterPro"/>
</dbReference>
<dbReference type="GO" id="GO:0006281">
    <property type="term" value="P:DNA repair"/>
    <property type="evidence" value="ECO:0007669"/>
    <property type="project" value="InterPro"/>
</dbReference>
<evidence type="ECO:0000256" key="1">
    <source>
        <dbReference type="ARBA" id="ARBA00005915"/>
    </source>
</evidence>
<dbReference type="InterPro" id="IPR001667">
    <property type="entry name" value="DDH_dom"/>
</dbReference>
<evidence type="ECO:0000313" key="9">
    <source>
        <dbReference type="EMBL" id="OYD14063.1"/>
    </source>
</evidence>
<evidence type="ECO:0000259" key="7">
    <source>
        <dbReference type="Pfam" id="PF02272"/>
    </source>
</evidence>
<feature type="domain" description="DDH" evidence="6">
    <location>
        <begin position="80"/>
        <end position="208"/>
    </location>
</feature>
<dbReference type="GO" id="GO:0003676">
    <property type="term" value="F:nucleic acid binding"/>
    <property type="evidence" value="ECO:0007669"/>
    <property type="project" value="InterPro"/>
</dbReference>
<dbReference type="InterPro" id="IPR003156">
    <property type="entry name" value="DHHA1_dom"/>
</dbReference>
<dbReference type="Gene3D" id="3.90.1640.30">
    <property type="match status" value="1"/>
</dbReference>
<dbReference type="Pfam" id="PF17768">
    <property type="entry name" value="RecJ_OB"/>
    <property type="match status" value="1"/>
</dbReference>
<proteinExistence type="inferred from homology"/>
<feature type="domain" description="RecJ OB" evidence="8">
    <location>
        <begin position="452"/>
        <end position="557"/>
    </location>
</feature>
<comment type="similarity">
    <text evidence="1">Belongs to the RecJ family.</text>
</comment>
<dbReference type="EMBL" id="NOZQ01000208">
    <property type="protein sequence ID" value="OYD14063.1"/>
    <property type="molecule type" value="Genomic_DNA"/>
</dbReference>
<evidence type="ECO:0000259" key="8">
    <source>
        <dbReference type="Pfam" id="PF17768"/>
    </source>
</evidence>
<dbReference type="Gene3D" id="3.10.310.30">
    <property type="match status" value="1"/>
</dbReference>
<dbReference type="InterPro" id="IPR041122">
    <property type="entry name" value="RecJ_OB"/>
</dbReference>
<organism evidence="9 10">
    <name type="scientific">candidate division WOR-3 bacterium JGI_Cruoil_03_44_89</name>
    <dbReference type="NCBI Taxonomy" id="1973748"/>
    <lineage>
        <taxon>Bacteria</taxon>
        <taxon>Bacteria division WOR-3</taxon>
    </lineage>
</organism>
<dbReference type="Proteomes" id="UP000215215">
    <property type="component" value="Unassembled WGS sequence"/>
</dbReference>
<feature type="domain" description="DHHA1" evidence="7">
    <location>
        <begin position="350"/>
        <end position="438"/>
    </location>
</feature>
<dbReference type="SUPFAM" id="SSF64182">
    <property type="entry name" value="DHH phosphoesterases"/>
    <property type="match status" value="1"/>
</dbReference>
<name>A0A235BNJ0_UNCW3</name>